<gene>
    <name evidence="2" type="ORF">NCTC11432_04525</name>
</gene>
<keyword evidence="1" id="KW-1133">Transmembrane helix</keyword>
<keyword evidence="1" id="KW-0472">Membrane</keyword>
<feature type="transmembrane region" description="Helical" evidence="1">
    <location>
        <begin position="7"/>
        <end position="31"/>
    </location>
</feature>
<dbReference type="EMBL" id="LR134289">
    <property type="protein sequence ID" value="VEE10915.1"/>
    <property type="molecule type" value="Genomic_DNA"/>
</dbReference>
<sequence>MKLLNNILKLIVIMYFGILAKNILQLTLGYLSNSENDIKLYKLYNLQESNYSYDFLLQLIFIYDFLFLAVIFYLPLYLILYLIVARFGNKVWLQIFYLITIYLLIIYFLGQSNFNYLFIIITTLIGLLNWFLFKKWIKIT</sequence>
<evidence type="ECO:0000313" key="2">
    <source>
        <dbReference type="EMBL" id="VEE10915.1"/>
    </source>
</evidence>
<organism evidence="2 3">
    <name type="scientific">Chryseobacterium gleum</name>
    <name type="common">Flavobacterium gleum</name>
    <dbReference type="NCBI Taxonomy" id="250"/>
    <lineage>
        <taxon>Bacteria</taxon>
        <taxon>Pseudomonadati</taxon>
        <taxon>Bacteroidota</taxon>
        <taxon>Flavobacteriia</taxon>
        <taxon>Flavobacteriales</taxon>
        <taxon>Weeksellaceae</taxon>
        <taxon>Chryseobacterium group</taxon>
        <taxon>Chryseobacterium</taxon>
    </lineage>
</organism>
<reference evidence="2 3" key="1">
    <citation type="submission" date="2018-12" db="EMBL/GenBank/DDBJ databases">
        <authorList>
            <consortium name="Pathogen Informatics"/>
        </authorList>
    </citation>
    <scope>NUCLEOTIDE SEQUENCE [LARGE SCALE GENOMIC DNA]</scope>
    <source>
        <strain evidence="2 3">NCTC11432</strain>
    </source>
</reference>
<feature type="transmembrane region" description="Helical" evidence="1">
    <location>
        <begin position="51"/>
        <end position="84"/>
    </location>
</feature>
<evidence type="ECO:0000313" key="3">
    <source>
        <dbReference type="Proteomes" id="UP000279227"/>
    </source>
</evidence>
<keyword evidence="1" id="KW-0812">Transmembrane</keyword>
<name>A0A3S4QZQ8_CHRGE</name>
<dbReference type="Proteomes" id="UP000279227">
    <property type="component" value="Chromosome"/>
</dbReference>
<feature type="transmembrane region" description="Helical" evidence="1">
    <location>
        <begin position="116"/>
        <end position="133"/>
    </location>
</feature>
<dbReference type="STRING" id="525257.HMPREF0204_15281"/>
<evidence type="ECO:0000256" key="1">
    <source>
        <dbReference type="SAM" id="Phobius"/>
    </source>
</evidence>
<dbReference type="KEGG" id="cgle:NCTC11432_04525"/>
<dbReference type="AlphaFoldDB" id="A0A3S4QZQ8"/>
<feature type="transmembrane region" description="Helical" evidence="1">
    <location>
        <begin position="91"/>
        <end position="110"/>
    </location>
</feature>
<proteinExistence type="predicted"/>
<protein>
    <submittedName>
        <fullName evidence="2">Uncharacterized protein</fullName>
    </submittedName>
</protein>
<accession>A0A3S4QZQ8</accession>